<comment type="subcellular location">
    <subcellularLocation>
        <location evidence="6">Cytoplasm</location>
    </subcellularLocation>
</comment>
<name>A0A3Q8CBC5_9LACO</name>
<dbReference type="NCBIfam" id="TIGR00096">
    <property type="entry name" value="16S rRNA (cytidine(1402)-2'-O)-methyltransferase"/>
    <property type="match status" value="1"/>
</dbReference>
<dbReference type="CDD" id="cd11648">
    <property type="entry name" value="RsmI"/>
    <property type="match status" value="1"/>
</dbReference>
<evidence type="ECO:0000256" key="2">
    <source>
        <dbReference type="ARBA" id="ARBA00022552"/>
    </source>
</evidence>
<evidence type="ECO:0000256" key="7">
    <source>
        <dbReference type="SAM" id="Phobius"/>
    </source>
</evidence>
<evidence type="ECO:0000259" key="8">
    <source>
        <dbReference type="Pfam" id="PF00590"/>
    </source>
</evidence>
<evidence type="ECO:0000256" key="1">
    <source>
        <dbReference type="ARBA" id="ARBA00022490"/>
    </source>
</evidence>
<dbReference type="RefSeq" id="WP_148126300.1">
    <property type="nucleotide sequence ID" value="NZ_CP018180.1"/>
</dbReference>
<keyword evidence="1 6" id="KW-0963">Cytoplasm</keyword>
<proteinExistence type="inferred from homology"/>
<reference evidence="9 10" key="1">
    <citation type="submission" date="2016-11" db="EMBL/GenBank/DDBJ databases">
        <title>Interaction between Lactobacillus species and yeast in water kefir.</title>
        <authorList>
            <person name="Behr J."/>
            <person name="Xu D."/>
            <person name="Vogel R.F."/>
        </authorList>
    </citation>
    <scope>NUCLEOTIDE SEQUENCE [LARGE SCALE GENOMIC DNA]</scope>
    <source>
        <strain evidence="9 10">TMW 1.1827</strain>
    </source>
</reference>
<comment type="similarity">
    <text evidence="6">Belongs to the methyltransferase superfamily. RsmI family.</text>
</comment>
<evidence type="ECO:0000256" key="6">
    <source>
        <dbReference type="HAMAP-Rule" id="MF_01877"/>
    </source>
</evidence>
<dbReference type="FunFam" id="3.40.1010.10:FF:000002">
    <property type="entry name" value="Ribosomal RNA small subunit methyltransferase I"/>
    <property type="match status" value="1"/>
</dbReference>
<protein>
    <recommendedName>
        <fullName evidence="6">Ribosomal RNA small subunit methyltransferase I</fullName>
        <ecNumber evidence="6">2.1.1.198</ecNumber>
    </recommendedName>
    <alternativeName>
        <fullName evidence="6">16S rRNA 2'-O-ribose C1402 methyltransferase</fullName>
    </alternativeName>
    <alternativeName>
        <fullName evidence="6">rRNA (cytidine-2'-O-)-methyltransferase RsmI</fullName>
    </alternativeName>
</protein>
<dbReference type="HAMAP" id="MF_01877">
    <property type="entry name" value="16SrRNA_methyltr_I"/>
    <property type="match status" value="1"/>
</dbReference>
<dbReference type="EMBL" id="CP018180">
    <property type="protein sequence ID" value="AUJ31487.1"/>
    <property type="molecule type" value="Genomic_DNA"/>
</dbReference>
<gene>
    <name evidence="6" type="primary">rsmI</name>
    <name evidence="9" type="ORF">BSQ50_02280</name>
</gene>
<comment type="function">
    <text evidence="6">Catalyzes the 2'-O-methylation of the ribose of cytidine 1402 (C1402) in 16S rRNA.</text>
</comment>
<dbReference type="PANTHER" id="PTHR46111:SF1">
    <property type="entry name" value="RIBOSOMAL RNA SMALL SUBUNIT METHYLTRANSFERASE I"/>
    <property type="match status" value="1"/>
</dbReference>
<keyword evidence="4 6" id="KW-0808">Transferase</keyword>
<dbReference type="Proteomes" id="UP000324497">
    <property type="component" value="Chromosome"/>
</dbReference>
<dbReference type="EC" id="2.1.1.198" evidence="6"/>
<dbReference type="PANTHER" id="PTHR46111">
    <property type="entry name" value="RIBOSOMAL RNA SMALL SUBUNIT METHYLTRANSFERASE I"/>
    <property type="match status" value="1"/>
</dbReference>
<dbReference type="Gene3D" id="3.40.1010.10">
    <property type="entry name" value="Cobalt-precorrin-4 Transmethylase, Domain 1"/>
    <property type="match status" value="1"/>
</dbReference>
<keyword evidence="7" id="KW-1133">Transmembrane helix</keyword>
<dbReference type="Pfam" id="PF00590">
    <property type="entry name" value="TP_methylase"/>
    <property type="match status" value="1"/>
</dbReference>
<dbReference type="PROSITE" id="PS01296">
    <property type="entry name" value="RSMI"/>
    <property type="match status" value="1"/>
</dbReference>
<feature type="transmembrane region" description="Helical" evidence="7">
    <location>
        <begin position="128"/>
        <end position="150"/>
    </location>
</feature>
<keyword evidence="7" id="KW-0472">Membrane</keyword>
<evidence type="ECO:0000313" key="9">
    <source>
        <dbReference type="EMBL" id="AUJ31487.1"/>
    </source>
</evidence>
<evidence type="ECO:0000256" key="4">
    <source>
        <dbReference type="ARBA" id="ARBA00022679"/>
    </source>
</evidence>
<dbReference type="SUPFAM" id="SSF53790">
    <property type="entry name" value="Tetrapyrrole methylase"/>
    <property type="match status" value="1"/>
</dbReference>
<dbReference type="InterPro" id="IPR008189">
    <property type="entry name" value="rRNA_ssu_MeTfrase_I"/>
</dbReference>
<dbReference type="GO" id="GO:0070677">
    <property type="term" value="F:rRNA (cytosine-2'-O-)-methyltransferase activity"/>
    <property type="evidence" value="ECO:0007669"/>
    <property type="project" value="UniProtKB-UniRule"/>
</dbReference>
<organism evidence="9 10">
    <name type="scientific">Liquorilactobacillus nagelii</name>
    <dbReference type="NCBI Taxonomy" id="82688"/>
    <lineage>
        <taxon>Bacteria</taxon>
        <taxon>Bacillati</taxon>
        <taxon>Bacillota</taxon>
        <taxon>Bacilli</taxon>
        <taxon>Lactobacillales</taxon>
        <taxon>Lactobacillaceae</taxon>
        <taxon>Liquorilactobacillus</taxon>
    </lineage>
</organism>
<dbReference type="InterPro" id="IPR018063">
    <property type="entry name" value="SAM_MeTrfase_RsmI_CS"/>
</dbReference>
<keyword evidence="3 6" id="KW-0489">Methyltransferase</keyword>
<keyword evidence="7" id="KW-0812">Transmembrane</keyword>
<accession>A0A3Q8CBC5</accession>
<dbReference type="Gene3D" id="3.30.950.10">
    <property type="entry name" value="Methyltransferase, Cobalt-precorrin-4 Transmethylase, Domain 2"/>
    <property type="match status" value="1"/>
</dbReference>
<feature type="domain" description="Tetrapyrrole methylase" evidence="8">
    <location>
        <begin position="18"/>
        <end position="217"/>
    </location>
</feature>
<dbReference type="AlphaFoldDB" id="A0A3Q8CBC5"/>
<evidence type="ECO:0000256" key="3">
    <source>
        <dbReference type="ARBA" id="ARBA00022603"/>
    </source>
</evidence>
<comment type="catalytic activity">
    <reaction evidence="6">
        <text>cytidine(1402) in 16S rRNA + S-adenosyl-L-methionine = 2'-O-methylcytidine(1402) in 16S rRNA + S-adenosyl-L-homocysteine + H(+)</text>
        <dbReference type="Rhea" id="RHEA:42924"/>
        <dbReference type="Rhea" id="RHEA-COMP:10285"/>
        <dbReference type="Rhea" id="RHEA-COMP:10286"/>
        <dbReference type="ChEBI" id="CHEBI:15378"/>
        <dbReference type="ChEBI" id="CHEBI:57856"/>
        <dbReference type="ChEBI" id="CHEBI:59789"/>
        <dbReference type="ChEBI" id="CHEBI:74495"/>
        <dbReference type="ChEBI" id="CHEBI:82748"/>
        <dbReference type="EC" id="2.1.1.198"/>
    </reaction>
</comment>
<dbReference type="InterPro" id="IPR035996">
    <property type="entry name" value="4pyrrol_Methylase_sf"/>
</dbReference>
<sequence length="295" mass="32735">MGLTAISSYQQPKVAGALYLVPTPLGNLGDMTFRAVEILKKVDLIAAEDTRNTQKLLNYFDIKTPQISFHEHNTQERIPQLLDKLMAGKKIAQVSDAGMPSISDPGHELVVAAIAQQIPVIPLPGPNAGLTALIASGLVPQPFLFFGFLARQKKQRQQQTTFLAQQEITFILYESPHHLKKTLQELNNVLGAQRQIVLGRELTKKFEEFLRGTLADALAWSQEEQIRGEFCLIVAGKPVTSAPQQIVSSEDLENEVADLIASGEYRANDAIKQIAKQHQLKKQVVYNAFHHLRKG</sequence>
<evidence type="ECO:0000256" key="5">
    <source>
        <dbReference type="ARBA" id="ARBA00022691"/>
    </source>
</evidence>
<dbReference type="InterPro" id="IPR000878">
    <property type="entry name" value="4pyrrol_Mease"/>
</dbReference>
<dbReference type="GO" id="GO:0005737">
    <property type="term" value="C:cytoplasm"/>
    <property type="evidence" value="ECO:0007669"/>
    <property type="project" value="UniProtKB-SubCell"/>
</dbReference>
<dbReference type="PIRSF" id="PIRSF005917">
    <property type="entry name" value="MTase_YraL"/>
    <property type="match status" value="1"/>
</dbReference>
<evidence type="ECO:0000313" key="10">
    <source>
        <dbReference type="Proteomes" id="UP000324497"/>
    </source>
</evidence>
<keyword evidence="5 6" id="KW-0949">S-adenosyl-L-methionine</keyword>
<dbReference type="FunFam" id="3.30.950.10:FF:000002">
    <property type="entry name" value="Ribosomal RNA small subunit methyltransferase I"/>
    <property type="match status" value="1"/>
</dbReference>
<keyword evidence="10" id="KW-1185">Reference proteome</keyword>
<dbReference type="InterPro" id="IPR014776">
    <property type="entry name" value="4pyrrole_Mease_sub2"/>
</dbReference>
<dbReference type="KEGG" id="lng:BSQ50_02280"/>
<keyword evidence="2 6" id="KW-0698">rRNA processing</keyword>
<dbReference type="InterPro" id="IPR014777">
    <property type="entry name" value="4pyrrole_Mease_sub1"/>
</dbReference>